<dbReference type="EMBL" id="GIIL01006269">
    <property type="protein sequence ID" value="NOV49995.1"/>
    <property type="molecule type" value="Transcribed_RNA"/>
</dbReference>
<organism evidence="2">
    <name type="scientific">Xenopsylla cheopis</name>
    <name type="common">Oriental rat flea</name>
    <name type="synonym">Pulex cheopis</name>
    <dbReference type="NCBI Taxonomy" id="163159"/>
    <lineage>
        <taxon>Eukaryota</taxon>
        <taxon>Metazoa</taxon>
        <taxon>Ecdysozoa</taxon>
        <taxon>Arthropoda</taxon>
        <taxon>Hexapoda</taxon>
        <taxon>Insecta</taxon>
        <taxon>Pterygota</taxon>
        <taxon>Neoptera</taxon>
        <taxon>Endopterygota</taxon>
        <taxon>Siphonaptera</taxon>
        <taxon>Pulicidae</taxon>
        <taxon>Xenopsyllinae</taxon>
        <taxon>Xenopsylla</taxon>
    </lineage>
</organism>
<feature type="signal peptide" evidence="1">
    <location>
        <begin position="1"/>
        <end position="25"/>
    </location>
</feature>
<feature type="chain" id="PRO_5027058306" evidence="1">
    <location>
        <begin position="26"/>
        <end position="72"/>
    </location>
</feature>
<evidence type="ECO:0000313" key="2">
    <source>
        <dbReference type="EMBL" id="NOV49995.1"/>
    </source>
</evidence>
<sequence length="72" mass="8275">MKGLLRTKMIKFLILLCCLAVIASAIPYGESRDRDSEHLGRVQIKVYRGPTDDAEEYAPWGFWVKQPAEDNY</sequence>
<keyword evidence="1" id="KW-0732">Signal</keyword>
<protein>
    <submittedName>
        <fullName evidence="2">Putative secreted protein</fullName>
    </submittedName>
</protein>
<name>A0A6M2DUG0_XENCH</name>
<proteinExistence type="predicted"/>
<reference evidence="2" key="1">
    <citation type="submission" date="2020-03" db="EMBL/GenBank/DDBJ databases">
        <title>Transcriptomic Profiling of the Digestive Tract of the Rat Flea, Xenopsylla cheopis, Following Blood Feeding and Infection with Yersinia pestis.</title>
        <authorList>
            <person name="Bland D.M."/>
            <person name="Martens C.A."/>
            <person name="Virtaneva K."/>
            <person name="Kanakabandi K."/>
            <person name="Long D."/>
            <person name="Rosenke R."/>
            <person name="Saturday G.A."/>
            <person name="Hoyt F.H."/>
            <person name="Bruno D.P."/>
            <person name="Ribeiro J.M.C."/>
            <person name="Hinnebusch J."/>
        </authorList>
    </citation>
    <scope>NUCLEOTIDE SEQUENCE</scope>
</reference>
<accession>A0A6M2DUG0</accession>
<evidence type="ECO:0000256" key="1">
    <source>
        <dbReference type="SAM" id="SignalP"/>
    </source>
</evidence>
<dbReference type="AlphaFoldDB" id="A0A6M2DUG0"/>